<keyword evidence="6" id="KW-1185">Reference proteome</keyword>
<reference evidence="6" key="1">
    <citation type="journal article" date="2019" name="Int. J. Syst. Evol. Microbiol.">
        <title>The Global Catalogue of Microorganisms (GCM) 10K type strain sequencing project: providing services to taxonomists for standard genome sequencing and annotation.</title>
        <authorList>
            <consortium name="The Broad Institute Genomics Platform"/>
            <consortium name="The Broad Institute Genome Sequencing Center for Infectious Disease"/>
            <person name="Wu L."/>
            <person name="Ma J."/>
        </authorList>
    </citation>
    <scope>NUCLEOTIDE SEQUENCE [LARGE SCALE GENOMIC DNA]</scope>
    <source>
        <strain evidence="6">KCTC 52416</strain>
    </source>
</reference>
<dbReference type="Proteomes" id="UP001595526">
    <property type="component" value="Unassembled WGS sequence"/>
</dbReference>
<gene>
    <name evidence="5" type="ORF">ACFOET_16970</name>
</gene>
<evidence type="ECO:0000313" key="6">
    <source>
        <dbReference type="Proteomes" id="UP001595526"/>
    </source>
</evidence>
<feature type="domain" description="HTH marR-type" evidence="4">
    <location>
        <begin position="52"/>
        <end position="185"/>
    </location>
</feature>
<dbReference type="SUPFAM" id="SSF46785">
    <property type="entry name" value="Winged helix' DNA-binding domain"/>
    <property type="match status" value="1"/>
</dbReference>
<dbReference type="EMBL" id="JBHRTA010000038">
    <property type="protein sequence ID" value="MFC3199317.1"/>
    <property type="molecule type" value="Genomic_DNA"/>
</dbReference>
<dbReference type="PANTHER" id="PTHR42756">
    <property type="entry name" value="TRANSCRIPTIONAL REGULATOR, MARR"/>
    <property type="match status" value="1"/>
</dbReference>
<dbReference type="PROSITE" id="PS50995">
    <property type="entry name" value="HTH_MARR_2"/>
    <property type="match status" value="1"/>
</dbReference>
<accession>A0ABV7JVJ3</accession>
<evidence type="ECO:0000256" key="2">
    <source>
        <dbReference type="ARBA" id="ARBA00023125"/>
    </source>
</evidence>
<organism evidence="5 6">
    <name type="scientific">Parapedobacter deserti</name>
    <dbReference type="NCBI Taxonomy" id="1912957"/>
    <lineage>
        <taxon>Bacteria</taxon>
        <taxon>Pseudomonadati</taxon>
        <taxon>Bacteroidota</taxon>
        <taxon>Sphingobacteriia</taxon>
        <taxon>Sphingobacteriales</taxon>
        <taxon>Sphingobacteriaceae</taxon>
        <taxon>Parapedobacter</taxon>
    </lineage>
</organism>
<keyword evidence="1" id="KW-0805">Transcription regulation</keyword>
<evidence type="ECO:0000256" key="1">
    <source>
        <dbReference type="ARBA" id="ARBA00023015"/>
    </source>
</evidence>
<evidence type="ECO:0000259" key="4">
    <source>
        <dbReference type="PROSITE" id="PS50995"/>
    </source>
</evidence>
<dbReference type="PANTHER" id="PTHR42756:SF1">
    <property type="entry name" value="TRANSCRIPTIONAL REPRESSOR OF EMRAB OPERON"/>
    <property type="match status" value="1"/>
</dbReference>
<evidence type="ECO:0000256" key="3">
    <source>
        <dbReference type="ARBA" id="ARBA00023163"/>
    </source>
</evidence>
<dbReference type="InterPro" id="IPR036388">
    <property type="entry name" value="WH-like_DNA-bd_sf"/>
</dbReference>
<dbReference type="SMART" id="SM00347">
    <property type="entry name" value="HTH_MARR"/>
    <property type="match status" value="1"/>
</dbReference>
<dbReference type="InterPro" id="IPR036390">
    <property type="entry name" value="WH_DNA-bd_sf"/>
</dbReference>
<dbReference type="Pfam" id="PF13463">
    <property type="entry name" value="HTH_27"/>
    <property type="match status" value="1"/>
</dbReference>
<evidence type="ECO:0000313" key="5">
    <source>
        <dbReference type="EMBL" id="MFC3199317.1"/>
    </source>
</evidence>
<proteinExistence type="predicted"/>
<keyword evidence="3" id="KW-0804">Transcription</keyword>
<comment type="caution">
    <text evidence="5">The sequence shown here is derived from an EMBL/GenBank/DDBJ whole genome shotgun (WGS) entry which is preliminary data.</text>
</comment>
<dbReference type="RefSeq" id="WP_379024808.1">
    <property type="nucleotide sequence ID" value="NZ_JBHRTA010000038.1"/>
</dbReference>
<name>A0ABV7JVJ3_9SPHI</name>
<sequence>MRPIVELISEWDTYVSSHDGVTVEEFCKYYLTKKSVGERRKAFAGMTPPDLDTTLAKLIGRVASMYSAYCKMALQEKPEIDLDSFYFLNAIYHKAESQKKEIIQFHFVERSTGMDILKRLLISGYITERADPVDKRAKLVSITKKGERTLHELYRLLFKPTVLMFHSIPEEEKKLLADILTPVEIKHGEILSKSKTQHLDEILKDEVGEHVLRNIYAELGKRINQFTENKSSQ</sequence>
<keyword evidence="2" id="KW-0238">DNA-binding</keyword>
<dbReference type="Gene3D" id="1.10.10.10">
    <property type="entry name" value="Winged helix-like DNA-binding domain superfamily/Winged helix DNA-binding domain"/>
    <property type="match status" value="1"/>
</dbReference>
<protein>
    <submittedName>
        <fullName evidence="5">MarR family winged helix-turn-helix transcriptional regulator</fullName>
    </submittedName>
</protein>
<dbReference type="InterPro" id="IPR000835">
    <property type="entry name" value="HTH_MarR-typ"/>
</dbReference>